<dbReference type="SMART" id="SM00091">
    <property type="entry name" value="PAS"/>
    <property type="match status" value="1"/>
</dbReference>
<dbReference type="InterPro" id="IPR050469">
    <property type="entry name" value="Diguanylate_Cyclase"/>
</dbReference>
<dbReference type="PANTHER" id="PTHR45138">
    <property type="entry name" value="REGULATORY COMPONENTS OF SENSORY TRANSDUCTION SYSTEM"/>
    <property type="match status" value="1"/>
</dbReference>
<dbReference type="OrthoDB" id="9812260at2"/>
<dbReference type="SUPFAM" id="SSF55781">
    <property type="entry name" value="GAF domain-like"/>
    <property type="match status" value="1"/>
</dbReference>
<keyword evidence="3" id="KW-1133">Transmembrane helix</keyword>
<dbReference type="GO" id="GO:0005886">
    <property type="term" value="C:plasma membrane"/>
    <property type="evidence" value="ECO:0007669"/>
    <property type="project" value="TreeGrafter"/>
</dbReference>
<evidence type="ECO:0000259" key="4">
    <source>
        <dbReference type="PROSITE" id="PS50112"/>
    </source>
</evidence>
<comment type="catalytic activity">
    <reaction evidence="2">
        <text>2 GTP = 3',3'-c-di-GMP + 2 diphosphate</text>
        <dbReference type="Rhea" id="RHEA:24898"/>
        <dbReference type="ChEBI" id="CHEBI:33019"/>
        <dbReference type="ChEBI" id="CHEBI:37565"/>
        <dbReference type="ChEBI" id="CHEBI:58805"/>
        <dbReference type="EC" id="2.7.7.65"/>
    </reaction>
</comment>
<dbReference type="InterPro" id="IPR000700">
    <property type="entry name" value="PAS-assoc_C"/>
</dbReference>
<dbReference type="Pfam" id="PF00990">
    <property type="entry name" value="GGDEF"/>
    <property type="match status" value="1"/>
</dbReference>
<dbReference type="NCBIfam" id="TIGR00229">
    <property type="entry name" value="sensory_box"/>
    <property type="match status" value="1"/>
</dbReference>
<dbReference type="Gene3D" id="3.30.450.40">
    <property type="match status" value="1"/>
</dbReference>
<dbReference type="Proteomes" id="UP000078272">
    <property type="component" value="Unassembled WGS sequence"/>
</dbReference>
<dbReference type="InterPro" id="IPR000160">
    <property type="entry name" value="GGDEF_dom"/>
</dbReference>
<dbReference type="PROSITE" id="PS50113">
    <property type="entry name" value="PAC"/>
    <property type="match status" value="1"/>
</dbReference>
<feature type="domain" description="PAS" evidence="4">
    <location>
        <begin position="340"/>
        <end position="395"/>
    </location>
</feature>
<protein>
    <recommendedName>
        <fullName evidence="1">diguanylate cyclase</fullName>
        <ecNumber evidence="1">2.7.7.65</ecNumber>
    </recommendedName>
</protein>
<dbReference type="InterPro" id="IPR035965">
    <property type="entry name" value="PAS-like_dom_sf"/>
</dbReference>
<evidence type="ECO:0000256" key="3">
    <source>
        <dbReference type="SAM" id="Phobius"/>
    </source>
</evidence>
<evidence type="ECO:0000313" key="7">
    <source>
        <dbReference type="EMBL" id="KTQ88139.1"/>
    </source>
</evidence>
<dbReference type="Gene3D" id="3.30.450.20">
    <property type="entry name" value="PAS domain"/>
    <property type="match status" value="3"/>
</dbReference>
<proteinExistence type="predicted"/>
<comment type="caution">
    <text evidence="7">The sequence shown here is derived from an EMBL/GenBank/DDBJ whole genome shotgun (WGS) entry which is preliminary data.</text>
</comment>
<dbReference type="Gene3D" id="3.30.70.270">
    <property type="match status" value="1"/>
</dbReference>
<organism evidence="7 8">
    <name type="scientific">Aureimonas ureilytica</name>
    <dbReference type="NCBI Taxonomy" id="401562"/>
    <lineage>
        <taxon>Bacteria</taxon>
        <taxon>Pseudomonadati</taxon>
        <taxon>Pseudomonadota</taxon>
        <taxon>Alphaproteobacteria</taxon>
        <taxon>Hyphomicrobiales</taxon>
        <taxon>Aurantimonadaceae</taxon>
        <taxon>Aureimonas</taxon>
    </lineage>
</organism>
<dbReference type="InterPro" id="IPR001610">
    <property type="entry name" value="PAC"/>
</dbReference>
<evidence type="ECO:0000256" key="2">
    <source>
        <dbReference type="ARBA" id="ARBA00034247"/>
    </source>
</evidence>
<dbReference type="InterPro" id="IPR029016">
    <property type="entry name" value="GAF-like_dom_sf"/>
</dbReference>
<dbReference type="Pfam" id="PF08447">
    <property type="entry name" value="PAS_3"/>
    <property type="match status" value="1"/>
</dbReference>
<dbReference type="Pfam" id="PF01590">
    <property type="entry name" value="GAF"/>
    <property type="match status" value="1"/>
</dbReference>
<accession>A0A175R745</accession>
<sequence length="800" mass="88312">MSLAAAAPATESRSASRWPAHRQRAFVFWAALVALLLSFCTVSIMTLVELRNDTWQRAANSARSLALAQSLEISRRFQIYDSVLRSIAQVAGDDAFTQIDWISQQAVLFDGALVDSALADIIVADATGRVRWSRRGGVGAETNISDTPYFQAQRAAIRNGLLISRPLVLHGRAPDMVVAISRGLETRDGSFDGLVTALVRLDLFEHIMTGATLGPNDVVNLVSEDGIFLARSPSLPGIVGRDVSSVPDASLFLSAPPEGFTSRSQFDHIQRIFSAVHLRDMPLLLSVGLSEDDIFASWNRRAQTIGLVLCLLAGMTLFLAFQIRREFRRRIETENTLRSSEEQYRLLADHSTDLIIRLDAEMNRRYVSPAALRFLGYEPDEMLDQNARTLIHSDDWPIVLRITDNARQAVGGTEDCYRLRRRDGSYIWVEGRYSYVPSDGGFIAVLRDITKRRMVEAKLAAAHAELTALVNTDPLTGLSNRRHFDEMLLDLAAKGDGAPVSLLMMDIDRFKLFNDTYGHPEGDRCLRAVAGAMRTAMESENAVPARIGGEEMALILPGRTLAQAQIVAERIRATVEALAIPHAGNETNGAIVTLSIGCAERPCQADVLEPLIGEADQMLYEAKRTGRNRVASRLILRKAQPLPAAPTDHPQREAVERFRVLKLANGRDELDTLAKHVADLLKMPVGFISLYDRNEVELVGRHNITLATSSKDASFCRYAVQAQEPMVVADLSIDPRFAQNPFVTCDRGARFYAAAPMIDPRSGEAIGAVSVCHHQPYYLFGAEERAILSTFARMAMQGMD</sequence>
<dbReference type="CDD" id="cd00130">
    <property type="entry name" value="PAS"/>
    <property type="match status" value="1"/>
</dbReference>
<dbReference type="CDD" id="cd12915">
    <property type="entry name" value="PDC2_DGC_like"/>
    <property type="match status" value="1"/>
</dbReference>
<dbReference type="FunFam" id="3.30.70.270:FF:000001">
    <property type="entry name" value="Diguanylate cyclase domain protein"/>
    <property type="match status" value="1"/>
</dbReference>
<dbReference type="InterPro" id="IPR029787">
    <property type="entry name" value="Nucleotide_cyclase"/>
</dbReference>
<dbReference type="GO" id="GO:0052621">
    <property type="term" value="F:diguanylate cyclase activity"/>
    <property type="evidence" value="ECO:0007669"/>
    <property type="project" value="UniProtKB-EC"/>
</dbReference>
<dbReference type="EMBL" id="LDPZ01000042">
    <property type="protein sequence ID" value="KTQ88139.1"/>
    <property type="molecule type" value="Genomic_DNA"/>
</dbReference>
<dbReference type="PROSITE" id="PS50887">
    <property type="entry name" value="GGDEF"/>
    <property type="match status" value="1"/>
</dbReference>
<dbReference type="InterPro" id="IPR003018">
    <property type="entry name" value="GAF"/>
</dbReference>
<gene>
    <name evidence="7" type="ORF">NS226_17230</name>
</gene>
<keyword evidence="3" id="KW-0472">Membrane</keyword>
<dbReference type="STRING" id="401562.NS365_08860"/>
<dbReference type="CDD" id="cd01949">
    <property type="entry name" value="GGDEF"/>
    <property type="match status" value="1"/>
</dbReference>
<dbReference type="AlphaFoldDB" id="A0A175R745"/>
<evidence type="ECO:0000256" key="1">
    <source>
        <dbReference type="ARBA" id="ARBA00012528"/>
    </source>
</evidence>
<dbReference type="InterPro" id="IPR000014">
    <property type="entry name" value="PAS"/>
</dbReference>
<dbReference type="PANTHER" id="PTHR45138:SF9">
    <property type="entry name" value="DIGUANYLATE CYCLASE DGCM-RELATED"/>
    <property type="match status" value="1"/>
</dbReference>
<reference evidence="7 8" key="1">
    <citation type="journal article" date="2016" name="Front. Microbiol.">
        <title>Genomic Resource of Rice Seed Associated Bacteria.</title>
        <authorList>
            <person name="Midha S."/>
            <person name="Bansal K."/>
            <person name="Sharma S."/>
            <person name="Kumar N."/>
            <person name="Patil P.P."/>
            <person name="Chaudhry V."/>
            <person name="Patil P.B."/>
        </authorList>
    </citation>
    <scope>NUCLEOTIDE SEQUENCE [LARGE SCALE GENOMIC DNA]</scope>
    <source>
        <strain evidence="7 8">NS226</strain>
    </source>
</reference>
<dbReference type="NCBIfam" id="TIGR00254">
    <property type="entry name" value="GGDEF"/>
    <property type="match status" value="1"/>
</dbReference>
<dbReference type="GO" id="GO:1902201">
    <property type="term" value="P:negative regulation of bacterial-type flagellum-dependent cell motility"/>
    <property type="evidence" value="ECO:0007669"/>
    <property type="project" value="TreeGrafter"/>
</dbReference>
<feature type="transmembrane region" description="Helical" evidence="3">
    <location>
        <begin position="304"/>
        <end position="323"/>
    </location>
</feature>
<feature type="domain" description="GGDEF" evidence="6">
    <location>
        <begin position="498"/>
        <end position="635"/>
    </location>
</feature>
<feature type="transmembrane region" description="Helical" evidence="3">
    <location>
        <begin position="26"/>
        <end position="48"/>
    </location>
</feature>
<feature type="domain" description="PAC" evidence="5">
    <location>
        <begin position="413"/>
        <end position="461"/>
    </location>
</feature>
<dbReference type="InterPro" id="IPR043128">
    <property type="entry name" value="Rev_trsase/Diguanyl_cyclase"/>
</dbReference>
<dbReference type="SUPFAM" id="SSF55785">
    <property type="entry name" value="PYP-like sensor domain (PAS domain)"/>
    <property type="match status" value="1"/>
</dbReference>
<dbReference type="CDD" id="cd12914">
    <property type="entry name" value="PDC1_DGC_like"/>
    <property type="match status" value="1"/>
</dbReference>
<dbReference type="RefSeq" id="WP_058635997.1">
    <property type="nucleotide sequence ID" value="NZ_LDPZ01000042.1"/>
</dbReference>
<dbReference type="InterPro" id="IPR013655">
    <property type="entry name" value="PAS_fold_3"/>
</dbReference>
<dbReference type="PROSITE" id="PS50112">
    <property type="entry name" value="PAS"/>
    <property type="match status" value="1"/>
</dbReference>
<dbReference type="SUPFAM" id="SSF55073">
    <property type="entry name" value="Nucleotide cyclase"/>
    <property type="match status" value="1"/>
</dbReference>
<keyword evidence="3" id="KW-0812">Transmembrane</keyword>
<evidence type="ECO:0000259" key="5">
    <source>
        <dbReference type="PROSITE" id="PS50113"/>
    </source>
</evidence>
<dbReference type="SMART" id="SM00086">
    <property type="entry name" value="PAC"/>
    <property type="match status" value="1"/>
</dbReference>
<name>A0A175R745_9HYPH</name>
<dbReference type="PATRIC" id="fig|401562.3.peg.3378"/>
<dbReference type="GO" id="GO:0043709">
    <property type="term" value="P:cell adhesion involved in single-species biofilm formation"/>
    <property type="evidence" value="ECO:0007669"/>
    <property type="project" value="TreeGrafter"/>
</dbReference>
<evidence type="ECO:0000313" key="8">
    <source>
        <dbReference type="Proteomes" id="UP000078272"/>
    </source>
</evidence>
<dbReference type="EC" id="2.7.7.65" evidence="1"/>
<dbReference type="SMART" id="SM00267">
    <property type="entry name" value="GGDEF"/>
    <property type="match status" value="1"/>
</dbReference>
<evidence type="ECO:0000259" key="6">
    <source>
        <dbReference type="PROSITE" id="PS50887"/>
    </source>
</evidence>